<accession>A0A5K7SET0</accession>
<comment type="subcellular location">
    <subcellularLocation>
        <location evidence="1">Membrane</location>
    </subcellularLocation>
</comment>
<dbReference type="InterPro" id="IPR008972">
    <property type="entry name" value="Cupredoxin"/>
</dbReference>
<keyword evidence="11" id="KW-1185">Reference proteome</keyword>
<evidence type="ECO:0000313" key="11">
    <source>
        <dbReference type="Proteomes" id="UP001193389"/>
    </source>
</evidence>
<dbReference type="AlphaFoldDB" id="A0A5K7SET0"/>
<dbReference type="GO" id="GO:0005507">
    <property type="term" value="F:copper ion binding"/>
    <property type="evidence" value="ECO:0007669"/>
    <property type="project" value="InterPro"/>
</dbReference>
<feature type="transmembrane region" description="Helical" evidence="8">
    <location>
        <begin position="6"/>
        <end position="25"/>
    </location>
</feature>
<evidence type="ECO:0000256" key="1">
    <source>
        <dbReference type="ARBA" id="ARBA00004370"/>
    </source>
</evidence>
<evidence type="ECO:0000256" key="8">
    <source>
        <dbReference type="SAM" id="Phobius"/>
    </source>
</evidence>
<keyword evidence="5" id="KW-0249">Electron transport</keyword>
<comment type="similarity">
    <text evidence="2">Belongs to the cytochrome c oxidase subunit 2 family.</text>
</comment>
<gene>
    <name evidence="10" type="ORF">AQPE_4323</name>
</gene>
<sequence length="183" mass="20722">MQNSILILFLVLAGMSTLVFTFVYLSSKKAGKDDQGIRNPLRTRFWFLLILFVILGIFASVTIPRSPYFLFSDETPARVIHVSAMQFTFLMSDKAIDPKNPVGEASIELPANKLVEFRVTSLDVNHGFAIYDQSNRLIAQTQAMPGYVNCLRWKFKEPGNYTILCLEYCGMAHQVMRASLTIK</sequence>
<feature type="domain" description="Cytochrome oxidase subunit II copper A binding" evidence="9">
    <location>
        <begin position="75"/>
        <end position="183"/>
    </location>
</feature>
<evidence type="ECO:0000259" key="9">
    <source>
        <dbReference type="PROSITE" id="PS50857"/>
    </source>
</evidence>
<feature type="transmembrane region" description="Helical" evidence="8">
    <location>
        <begin position="45"/>
        <end position="63"/>
    </location>
</feature>
<dbReference type="RefSeq" id="WP_318348307.1">
    <property type="nucleotide sequence ID" value="NZ_AP018694.1"/>
</dbReference>
<dbReference type="GO" id="GO:0042773">
    <property type="term" value="P:ATP synthesis coupled electron transport"/>
    <property type="evidence" value="ECO:0007669"/>
    <property type="project" value="TreeGrafter"/>
</dbReference>
<proteinExistence type="inferred from homology"/>
<protein>
    <submittedName>
        <fullName evidence="10">Cytochrome c oxidase (B(O/a)3-type) chain II</fullName>
    </submittedName>
</protein>
<dbReference type="PROSITE" id="PS00078">
    <property type="entry name" value="COX2"/>
    <property type="match status" value="1"/>
</dbReference>
<keyword evidence="3" id="KW-0813">Transport</keyword>
<dbReference type="EMBL" id="AP018694">
    <property type="protein sequence ID" value="BBE20132.1"/>
    <property type="molecule type" value="Genomic_DNA"/>
</dbReference>
<dbReference type="Gene3D" id="2.60.40.420">
    <property type="entry name" value="Cupredoxins - blue copper proteins"/>
    <property type="match status" value="1"/>
</dbReference>
<dbReference type="InterPro" id="IPR045187">
    <property type="entry name" value="CcO_II"/>
</dbReference>
<dbReference type="PANTHER" id="PTHR22888">
    <property type="entry name" value="CYTOCHROME C OXIDASE, SUBUNIT II"/>
    <property type="match status" value="1"/>
</dbReference>
<evidence type="ECO:0000256" key="4">
    <source>
        <dbReference type="ARBA" id="ARBA00022723"/>
    </source>
</evidence>
<evidence type="ECO:0000313" key="10">
    <source>
        <dbReference type="EMBL" id="BBE20132.1"/>
    </source>
</evidence>
<organism evidence="10 11">
    <name type="scientific">Aquipluma nitroreducens</name>
    <dbReference type="NCBI Taxonomy" id="2010828"/>
    <lineage>
        <taxon>Bacteria</taxon>
        <taxon>Pseudomonadati</taxon>
        <taxon>Bacteroidota</taxon>
        <taxon>Bacteroidia</taxon>
        <taxon>Marinilabiliales</taxon>
        <taxon>Prolixibacteraceae</taxon>
        <taxon>Aquipluma</taxon>
    </lineage>
</organism>
<evidence type="ECO:0000256" key="2">
    <source>
        <dbReference type="ARBA" id="ARBA00007866"/>
    </source>
</evidence>
<evidence type="ECO:0000256" key="5">
    <source>
        <dbReference type="ARBA" id="ARBA00022982"/>
    </source>
</evidence>
<dbReference type="KEGG" id="anf:AQPE_4323"/>
<reference evidence="10" key="1">
    <citation type="journal article" date="2020" name="Int. J. Syst. Evol. Microbiol.">
        <title>Aquipluma nitroreducens gen. nov. sp. nov., a novel facultatively anaerobic bacterium isolated from a freshwater lake.</title>
        <authorList>
            <person name="Watanabe M."/>
            <person name="Kojima H."/>
            <person name="Fukui M."/>
        </authorList>
    </citation>
    <scope>NUCLEOTIDE SEQUENCE</scope>
    <source>
        <strain evidence="10">MeG22</strain>
    </source>
</reference>
<evidence type="ECO:0000256" key="6">
    <source>
        <dbReference type="ARBA" id="ARBA00023008"/>
    </source>
</evidence>
<dbReference type="Pfam" id="PF00116">
    <property type="entry name" value="COX2"/>
    <property type="match status" value="1"/>
</dbReference>
<dbReference type="PANTHER" id="PTHR22888:SF9">
    <property type="entry name" value="CYTOCHROME C OXIDASE SUBUNIT 2"/>
    <property type="match status" value="1"/>
</dbReference>
<evidence type="ECO:0000256" key="3">
    <source>
        <dbReference type="ARBA" id="ARBA00022448"/>
    </source>
</evidence>
<dbReference type="InterPro" id="IPR002429">
    <property type="entry name" value="CcO_II-like_C"/>
</dbReference>
<name>A0A5K7SET0_9BACT</name>
<dbReference type="Proteomes" id="UP001193389">
    <property type="component" value="Chromosome"/>
</dbReference>
<dbReference type="GO" id="GO:0004129">
    <property type="term" value="F:cytochrome-c oxidase activity"/>
    <property type="evidence" value="ECO:0007669"/>
    <property type="project" value="InterPro"/>
</dbReference>
<dbReference type="SUPFAM" id="SSF49503">
    <property type="entry name" value="Cupredoxins"/>
    <property type="match status" value="1"/>
</dbReference>
<evidence type="ECO:0000256" key="7">
    <source>
        <dbReference type="ARBA" id="ARBA00023136"/>
    </source>
</evidence>
<keyword evidence="4" id="KW-0479">Metal-binding</keyword>
<keyword evidence="6" id="KW-0186">Copper</keyword>
<dbReference type="InterPro" id="IPR001505">
    <property type="entry name" value="Copper_CuA"/>
</dbReference>
<dbReference type="GO" id="GO:0016020">
    <property type="term" value="C:membrane"/>
    <property type="evidence" value="ECO:0007669"/>
    <property type="project" value="UniProtKB-SubCell"/>
</dbReference>
<keyword evidence="8" id="KW-0812">Transmembrane</keyword>
<keyword evidence="8" id="KW-1133">Transmembrane helix</keyword>
<keyword evidence="7 8" id="KW-0472">Membrane</keyword>
<dbReference type="PROSITE" id="PS50857">
    <property type="entry name" value="COX2_CUA"/>
    <property type="match status" value="1"/>
</dbReference>